<keyword evidence="7" id="KW-0472">Membrane</keyword>
<evidence type="ECO:0000313" key="12">
    <source>
        <dbReference type="Proteomes" id="UP000835052"/>
    </source>
</evidence>
<evidence type="ECO:0000256" key="5">
    <source>
        <dbReference type="ARBA" id="ARBA00022753"/>
    </source>
</evidence>
<feature type="coiled-coil region" evidence="8">
    <location>
        <begin position="34"/>
        <end position="79"/>
    </location>
</feature>
<keyword evidence="6" id="KW-0333">Golgi apparatus</keyword>
<reference evidence="11" key="1">
    <citation type="submission" date="2020-10" db="EMBL/GenBank/DDBJ databases">
        <authorList>
            <person name="Kikuchi T."/>
        </authorList>
    </citation>
    <scope>NUCLEOTIDE SEQUENCE</scope>
    <source>
        <strain evidence="11">NKZ352</strain>
    </source>
</reference>
<evidence type="ECO:0000256" key="2">
    <source>
        <dbReference type="ARBA" id="ARBA00004481"/>
    </source>
</evidence>
<dbReference type="AlphaFoldDB" id="A0A8S1GNZ2"/>
<evidence type="ECO:0000256" key="1">
    <source>
        <dbReference type="ARBA" id="ARBA00004150"/>
    </source>
</evidence>
<dbReference type="GO" id="GO:0000938">
    <property type="term" value="C:GARP complex"/>
    <property type="evidence" value="ECO:0007669"/>
    <property type="project" value="InterPro"/>
</dbReference>
<dbReference type="Gene3D" id="1.10.357.110">
    <property type="entry name" value="Vacuolar protein sorting-associated protein 53, C-terminus"/>
    <property type="match status" value="1"/>
</dbReference>
<dbReference type="GO" id="GO:0005829">
    <property type="term" value="C:cytosol"/>
    <property type="evidence" value="ECO:0007669"/>
    <property type="project" value="GOC"/>
</dbReference>
<comment type="similarity">
    <text evidence="3">Belongs to the VPS53 family.</text>
</comment>
<dbReference type="PANTHER" id="PTHR12820">
    <property type="entry name" value="VACUOLAR SORTING PROTEIN 53"/>
    <property type="match status" value="1"/>
</dbReference>
<keyword evidence="5" id="KW-0967">Endosome</keyword>
<evidence type="ECO:0000259" key="10">
    <source>
        <dbReference type="Pfam" id="PF16854"/>
    </source>
</evidence>
<dbReference type="GO" id="GO:0010008">
    <property type="term" value="C:endosome membrane"/>
    <property type="evidence" value="ECO:0007669"/>
    <property type="project" value="UniProtKB-SubCell"/>
</dbReference>
<dbReference type="OrthoDB" id="10261632at2759"/>
<dbReference type="EMBL" id="CAJGYM010000002">
    <property type="protein sequence ID" value="CAD6184986.1"/>
    <property type="molecule type" value="Genomic_DNA"/>
</dbReference>
<dbReference type="GO" id="GO:0042147">
    <property type="term" value="P:retrograde transport, endosome to Golgi"/>
    <property type="evidence" value="ECO:0007669"/>
    <property type="project" value="InterPro"/>
</dbReference>
<dbReference type="PANTHER" id="PTHR12820:SF0">
    <property type="entry name" value="VACUOLAR PROTEIN SORTING-ASSOCIATED PROTEIN 53 HOMOLOG"/>
    <property type="match status" value="1"/>
</dbReference>
<evidence type="ECO:0000256" key="6">
    <source>
        <dbReference type="ARBA" id="ARBA00023034"/>
    </source>
</evidence>
<dbReference type="InterPro" id="IPR007234">
    <property type="entry name" value="Vps53_N"/>
</dbReference>
<evidence type="ECO:0000256" key="4">
    <source>
        <dbReference type="ARBA" id="ARBA00014103"/>
    </source>
</evidence>
<dbReference type="Proteomes" id="UP000835052">
    <property type="component" value="Unassembled WGS sequence"/>
</dbReference>
<comment type="subcellular location">
    <subcellularLocation>
        <location evidence="2">Endosome membrane</location>
        <topology evidence="2">Peripheral membrane protein</topology>
    </subcellularLocation>
    <subcellularLocation>
        <location evidence="1">Golgi apparatus</location>
        <location evidence="1">trans-Golgi network membrane</location>
        <topology evidence="1">Peripheral membrane protein</topology>
    </subcellularLocation>
</comment>
<accession>A0A8S1GNZ2</accession>
<evidence type="ECO:0000256" key="3">
    <source>
        <dbReference type="ARBA" id="ARBA00008628"/>
    </source>
</evidence>
<dbReference type="InterPro" id="IPR031745">
    <property type="entry name" value="Vps53_C"/>
</dbReference>
<dbReference type="Pfam" id="PF16854">
    <property type="entry name" value="VPS53_C"/>
    <property type="match status" value="1"/>
</dbReference>
<keyword evidence="12" id="KW-1185">Reference proteome</keyword>
<feature type="domain" description="Vps53 N-terminal" evidence="9">
    <location>
        <begin position="34"/>
        <end position="370"/>
    </location>
</feature>
<comment type="caution">
    <text evidence="11">The sequence shown here is derived from an EMBL/GenBank/DDBJ whole genome shotgun (WGS) entry which is preliminary data.</text>
</comment>
<sequence length="783" mass="87399">MGNGSAESAVSVEKLSENTEKAIKEFCRSEYCLIVAVENEINGLDTELAQLVESNANVNEKAEEALLNAQEAMLALEMSIGNIRERTKSSDEIVREMTRDIKQLDIAKRNLTSSITTLHHLHILLTGVDSLGTWVEKRDYSNIARQLPAILNVLQLFDGYKESEQIANLSARLDRLKTTLTLQLANDLKKSFQTGQLNDKVTEMCRVAAALEGNVKDNFCKWFIEQHLAEYVVLYADNEEGAWLDKIDERYKWYVRKLTDFERTGLSRVFPSDWDMGRRLTSEFCTVTRDVLYRMMTRRRQDLEWKLLGFAIQHTKMFETLLVKRFPNREGAVSFEKSIWSVFDSFLDVFLGAQERTLNDFLETCASKIKSGEERSTREATAHAIPFPSSADMFLLLKKVITESSKLSSEPDALLRDVVGVLRVCLRGYAQTCLTAFLPTVGGASAQQTSTLFSLIREEATHVPLTADQQFLTCCILATADWCAETSLQLQEKLAQRVPGVDVSQETEAFYGITNQSLNVLVQDVEASCEAALQSISKVNWSAVDGVGDESPFIGAIRSHLRNAIPMLRDMLSDRRKYFAHFCLKLATQLAHKFVGALFRCRAINTHGAEQLLLDTHALKTFLLNMPSIDSAISSKPPTAYVTSVNAALNKAEMILKVVMSSLDTVEDFVEQYTKLLPTSDVTEMQKVLEMKGVKRQDHPSIIHTFRQKMGDSTSVDTAMNPTTNSLTSRFVGGAMTNVGSASSMSEAFSAVVSMAADGLDSSSVSSSIDKLKRLEKLVKRTL</sequence>
<dbReference type="Pfam" id="PF04100">
    <property type="entry name" value="Vps53_N"/>
    <property type="match status" value="1"/>
</dbReference>
<evidence type="ECO:0000256" key="7">
    <source>
        <dbReference type="ARBA" id="ARBA00023136"/>
    </source>
</evidence>
<dbReference type="InterPro" id="IPR038260">
    <property type="entry name" value="Vps53_C_sf"/>
</dbReference>
<evidence type="ECO:0000256" key="8">
    <source>
        <dbReference type="SAM" id="Coils"/>
    </source>
</evidence>
<keyword evidence="8" id="KW-0175">Coiled coil</keyword>
<evidence type="ECO:0000313" key="11">
    <source>
        <dbReference type="EMBL" id="CAD6184986.1"/>
    </source>
</evidence>
<feature type="domain" description="Vps53 C-terminal" evidence="10">
    <location>
        <begin position="610"/>
        <end position="694"/>
    </location>
</feature>
<evidence type="ECO:0000259" key="9">
    <source>
        <dbReference type="Pfam" id="PF04100"/>
    </source>
</evidence>
<organism evidence="11 12">
    <name type="scientific">Caenorhabditis auriculariae</name>
    <dbReference type="NCBI Taxonomy" id="2777116"/>
    <lineage>
        <taxon>Eukaryota</taxon>
        <taxon>Metazoa</taxon>
        <taxon>Ecdysozoa</taxon>
        <taxon>Nematoda</taxon>
        <taxon>Chromadorea</taxon>
        <taxon>Rhabditida</taxon>
        <taxon>Rhabditina</taxon>
        <taxon>Rhabditomorpha</taxon>
        <taxon>Rhabditoidea</taxon>
        <taxon>Rhabditidae</taxon>
        <taxon>Peloderinae</taxon>
        <taxon>Caenorhabditis</taxon>
    </lineage>
</organism>
<protein>
    <recommendedName>
        <fullName evidence="4">Vacuolar protein sorting-associated protein 53 homolog</fullName>
    </recommendedName>
</protein>
<name>A0A8S1GNZ2_9PELO</name>
<dbReference type="InterPro" id="IPR039766">
    <property type="entry name" value="Vps53"/>
</dbReference>
<gene>
    <name evidence="11" type="ORF">CAUJ_LOCUS905</name>
</gene>
<proteinExistence type="inferred from homology"/>